<comment type="caution">
    <text evidence="1">The sequence shown here is derived from an EMBL/GenBank/DDBJ whole genome shotgun (WGS) entry which is preliminary data.</text>
</comment>
<reference evidence="1 2" key="1">
    <citation type="submission" date="2021-04" db="EMBL/GenBank/DDBJ databases">
        <authorList>
            <person name="Pira H."/>
            <person name="Risdian C."/>
            <person name="Wink J."/>
        </authorList>
    </citation>
    <scope>NUCLEOTIDE SEQUENCE [LARGE SCALE GENOMIC DNA]</scope>
    <source>
        <strain evidence="1 2">WH131</strain>
    </source>
</reference>
<evidence type="ECO:0000313" key="1">
    <source>
        <dbReference type="EMBL" id="MBV7264726.1"/>
    </source>
</evidence>
<dbReference type="Proteomes" id="UP000699975">
    <property type="component" value="Unassembled WGS sequence"/>
</dbReference>
<dbReference type="RefSeq" id="WP_218315270.1">
    <property type="nucleotide sequence ID" value="NZ_JAGSPB010000001.1"/>
</dbReference>
<organism evidence="1 2">
    <name type="scientific">Erythrobacter ani</name>
    <dbReference type="NCBI Taxonomy" id="2827235"/>
    <lineage>
        <taxon>Bacteria</taxon>
        <taxon>Pseudomonadati</taxon>
        <taxon>Pseudomonadota</taxon>
        <taxon>Alphaproteobacteria</taxon>
        <taxon>Sphingomonadales</taxon>
        <taxon>Erythrobacteraceae</taxon>
        <taxon>Erythrobacter/Porphyrobacter group</taxon>
        <taxon>Erythrobacter</taxon>
    </lineage>
</organism>
<name>A0ABS6SIM4_9SPHN</name>
<evidence type="ECO:0000313" key="2">
    <source>
        <dbReference type="Proteomes" id="UP000699975"/>
    </source>
</evidence>
<dbReference type="EMBL" id="JAGSPB010000001">
    <property type="protein sequence ID" value="MBV7264726.1"/>
    <property type="molecule type" value="Genomic_DNA"/>
</dbReference>
<gene>
    <name evidence="1" type="ORF">KCG45_00875</name>
</gene>
<sequence>MKNRITRTLTITAILASIAGCNTVQGLGEDISSVGRAGEEAID</sequence>
<accession>A0ABS6SIM4</accession>
<dbReference type="PROSITE" id="PS51257">
    <property type="entry name" value="PROKAR_LIPOPROTEIN"/>
    <property type="match status" value="1"/>
</dbReference>
<keyword evidence="1" id="KW-0449">Lipoprotein</keyword>
<protein>
    <submittedName>
        <fullName evidence="1">Entericidin A/B family lipoprotein</fullName>
    </submittedName>
</protein>
<keyword evidence="2" id="KW-1185">Reference proteome</keyword>
<proteinExistence type="predicted"/>